<keyword evidence="3" id="KW-1185">Reference proteome</keyword>
<feature type="domain" description="NADP-dependent oxidoreductase" evidence="1">
    <location>
        <begin position="237"/>
        <end position="524"/>
    </location>
</feature>
<name>A0ABW2EZ39_9GAMM</name>
<evidence type="ECO:0000313" key="2">
    <source>
        <dbReference type="EMBL" id="MFC7090465.1"/>
    </source>
</evidence>
<dbReference type="Proteomes" id="UP001596411">
    <property type="component" value="Unassembled WGS sequence"/>
</dbReference>
<evidence type="ECO:0000313" key="3">
    <source>
        <dbReference type="Proteomes" id="UP001596411"/>
    </source>
</evidence>
<reference evidence="3" key="1">
    <citation type="journal article" date="2019" name="Int. J. Syst. Evol. Microbiol.">
        <title>The Global Catalogue of Microorganisms (GCM) 10K type strain sequencing project: providing services to taxonomists for standard genome sequencing and annotation.</title>
        <authorList>
            <consortium name="The Broad Institute Genomics Platform"/>
            <consortium name="The Broad Institute Genome Sequencing Center for Infectious Disease"/>
            <person name="Wu L."/>
            <person name="Ma J."/>
        </authorList>
    </citation>
    <scope>NUCLEOTIDE SEQUENCE [LARGE SCALE GENOMIC DNA]</scope>
    <source>
        <strain evidence="3">CGMCC 1.13666</strain>
    </source>
</reference>
<comment type="caution">
    <text evidence="2">The sequence shown here is derived from an EMBL/GenBank/DDBJ whole genome shotgun (WGS) entry which is preliminary data.</text>
</comment>
<evidence type="ECO:0000259" key="1">
    <source>
        <dbReference type="Pfam" id="PF00248"/>
    </source>
</evidence>
<dbReference type="Gene3D" id="3.90.550.10">
    <property type="entry name" value="Spore Coat Polysaccharide Biosynthesis Protein SpsA, Chain A"/>
    <property type="match status" value="1"/>
</dbReference>
<dbReference type="SUPFAM" id="SSF51430">
    <property type="entry name" value="NAD(P)-linked oxidoreductase"/>
    <property type="match status" value="1"/>
</dbReference>
<dbReference type="InterPro" id="IPR029044">
    <property type="entry name" value="Nucleotide-diphossugar_trans"/>
</dbReference>
<accession>A0ABW2EZ39</accession>
<proteinExistence type="predicted"/>
<dbReference type="InterPro" id="IPR003329">
    <property type="entry name" value="Cytidylyl_trans"/>
</dbReference>
<dbReference type="Pfam" id="PF02348">
    <property type="entry name" value="CTP_transf_3"/>
    <property type="match status" value="1"/>
</dbReference>
<gene>
    <name evidence="2" type="ORF">ACFQH5_12985</name>
</gene>
<dbReference type="InterPro" id="IPR036812">
    <property type="entry name" value="NAD(P)_OxRdtase_dom_sf"/>
</dbReference>
<dbReference type="Pfam" id="PF00248">
    <property type="entry name" value="Aldo_ket_red"/>
    <property type="match status" value="1"/>
</dbReference>
<dbReference type="Gene3D" id="3.20.20.100">
    <property type="entry name" value="NADP-dependent oxidoreductase domain"/>
    <property type="match status" value="1"/>
</dbReference>
<sequence>MSSIVVLQARTSSSRLPGKVLLPVNGMPLVVLAARRAANTGREVIVATSTEASDDVLVDTLGDFGIACYRGSLQHVLDRMLAAARGFSDDTVFIRLTADNVFPDGKLIDEVEDEFLSQGVNYLSCSGLDTGLPYGMSVEVTRLEYLREAAHFCKDMADQEHVTPYVIRKYGANSFKRYQHLCKGHYRCTVDNFDDYLNVCRIFEGVGDPIGISSFDLIERLDGGDFQPIVSAPVSDMVIGAAQLGMDYGIANSQGAPAEKLAASLLKTAIANGVAYIDTARAYGNSEAVIGSSLSGGWNGRARIITKLSPLTQCSSEASKEELQAQVDASIYQSCMSLGSSSLDILMLHRASHLTMWGGVVWQHLEKHQKEGLIGELGVSVQVPEELKEVLHNPSVKYLQLPLNFLDSRWENTILEIVQVKEKRPLTVHIRSSLLQGLLISRERAHWLRAGVSHPEEIWRWLDTVLARSGCQDMADLCIRYARSLPWVDGVVVGMESMEQLQSNLESFDKALLDKKIIAEIDSSRPDIDRKTLDPAQWSKE</sequence>
<dbReference type="SUPFAM" id="SSF53448">
    <property type="entry name" value="Nucleotide-diphospho-sugar transferases"/>
    <property type="match status" value="1"/>
</dbReference>
<dbReference type="EMBL" id="JBHSZP010000026">
    <property type="protein sequence ID" value="MFC7090465.1"/>
    <property type="molecule type" value="Genomic_DNA"/>
</dbReference>
<dbReference type="PANTHER" id="PTHR43312:SF1">
    <property type="entry name" value="NADP-DEPENDENT OXIDOREDUCTASE DOMAIN-CONTAINING PROTEIN"/>
    <property type="match status" value="1"/>
</dbReference>
<protein>
    <submittedName>
        <fullName evidence="2">Aldo/keto reductase</fullName>
    </submittedName>
</protein>
<organism evidence="2 3">
    <name type="scientific">Halomonas salifodinae</name>
    <dbReference type="NCBI Taxonomy" id="438745"/>
    <lineage>
        <taxon>Bacteria</taxon>
        <taxon>Pseudomonadati</taxon>
        <taxon>Pseudomonadota</taxon>
        <taxon>Gammaproteobacteria</taxon>
        <taxon>Oceanospirillales</taxon>
        <taxon>Halomonadaceae</taxon>
        <taxon>Halomonas</taxon>
    </lineage>
</organism>
<dbReference type="PANTHER" id="PTHR43312">
    <property type="entry name" value="D-THREO-ALDOSE 1-DEHYDROGENASE"/>
    <property type="match status" value="1"/>
</dbReference>
<dbReference type="InterPro" id="IPR053135">
    <property type="entry name" value="AKR2_Oxidoreductase"/>
</dbReference>
<dbReference type="RefSeq" id="WP_346060533.1">
    <property type="nucleotide sequence ID" value="NZ_BAAADR010000001.1"/>
</dbReference>
<dbReference type="InterPro" id="IPR023210">
    <property type="entry name" value="NADP_OxRdtase_dom"/>
</dbReference>
<dbReference type="CDD" id="cd19097">
    <property type="entry name" value="AKR_unchar"/>
    <property type="match status" value="1"/>
</dbReference>